<accession>A7RHN0</accession>
<dbReference type="InterPro" id="IPR006876">
    <property type="entry name" value="LMBR1-like_membr_prot"/>
</dbReference>
<feature type="transmembrane region" description="Helical" evidence="2">
    <location>
        <begin position="350"/>
        <end position="369"/>
    </location>
</feature>
<dbReference type="HOGENOM" id="CLU_029445_1_0_1"/>
<dbReference type="InterPro" id="IPR008075">
    <property type="entry name" value="LIMR"/>
</dbReference>
<dbReference type="Proteomes" id="UP000001593">
    <property type="component" value="Unassembled WGS sequence"/>
</dbReference>
<keyword evidence="2" id="KW-0812">Transmembrane</keyword>
<dbReference type="InParanoid" id="A7RHN0"/>
<feature type="transmembrane region" description="Helical" evidence="2">
    <location>
        <begin position="155"/>
        <end position="176"/>
    </location>
</feature>
<dbReference type="STRING" id="45351.A7RHN0"/>
<comment type="similarity">
    <text evidence="1">Belongs to the LIMR family.</text>
</comment>
<sequence>MEIGPNNELANAEQIFYDTVREYVISFLVFVILNSISYAVVYSYRRRKDEISSDDEDATVYRISRWLCTFTLSVSLGAVLLLPMSILSNEILVMYPNSYYIKWLNGSLIHGMWNQIFLGSYISLFVSMPFAYFITESEGFAGSRKGIMARVYETSVVLCLLAVLISSIVWVVSALLDKKWSTNPSLADPAGAWIPGLPFIYSCISLLGGLMLLICTPVGFARMFTVLGQYVVKPQFLRDLDDEIQAIQMEEESLKRKLNGKQSITHFSIIERQSKASALQRNCIYPISLLILLLLTVLVLGKVSSSMMGTFGALLEIVLIFYLMLASLVGLYSVPWFVRLRPVPKDTPMTKVIANCIVLLILSSALPVLSRTLGITNFDLMGEFGRLDWLGNIRVIIIYNVWFEVATAFCLVNKFTAAVRNALFEQVRLPALMFTQRLRDKAKKSP</sequence>
<dbReference type="EMBL" id="DS469511">
    <property type="protein sequence ID" value="EDO49006.1"/>
    <property type="molecule type" value="Genomic_DNA"/>
</dbReference>
<name>A7RHN0_NEMVE</name>
<dbReference type="GO" id="GO:0005886">
    <property type="term" value="C:plasma membrane"/>
    <property type="evidence" value="ECO:0000318"/>
    <property type="project" value="GO_Central"/>
</dbReference>
<dbReference type="eggNOG" id="KOG3722">
    <property type="taxonomic scope" value="Eukaryota"/>
</dbReference>
<protein>
    <recommendedName>
        <fullName evidence="5">Protein LMBR1L</fullName>
    </recommendedName>
</protein>
<keyword evidence="2" id="KW-1133">Transmembrane helix</keyword>
<dbReference type="PANTHER" id="PTHR12625">
    <property type="entry name" value="LIPOCALIN-1 INTERACTING MEMBRANE RECEPTOR LIMR"/>
    <property type="match status" value="1"/>
</dbReference>
<evidence type="ECO:0000256" key="2">
    <source>
        <dbReference type="SAM" id="Phobius"/>
    </source>
</evidence>
<evidence type="ECO:0000313" key="3">
    <source>
        <dbReference type="EMBL" id="EDO49006.1"/>
    </source>
</evidence>
<dbReference type="PhylomeDB" id="A7RHN0"/>
<keyword evidence="2" id="KW-0472">Membrane</keyword>
<dbReference type="PRINTS" id="PR01692">
    <property type="entry name" value="LIPOCALINIMR"/>
</dbReference>
<evidence type="ECO:0000313" key="4">
    <source>
        <dbReference type="Proteomes" id="UP000001593"/>
    </source>
</evidence>
<feature type="transmembrane region" description="Helical" evidence="2">
    <location>
        <begin position="389"/>
        <end position="412"/>
    </location>
</feature>
<feature type="transmembrane region" description="Helical" evidence="2">
    <location>
        <begin position="283"/>
        <end position="301"/>
    </location>
</feature>
<dbReference type="Pfam" id="PF04791">
    <property type="entry name" value="LMBR1"/>
    <property type="match status" value="2"/>
</dbReference>
<reference evidence="3 4" key="1">
    <citation type="journal article" date="2007" name="Science">
        <title>Sea anemone genome reveals ancestral eumetazoan gene repertoire and genomic organization.</title>
        <authorList>
            <person name="Putnam N.H."/>
            <person name="Srivastava M."/>
            <person name="Hellsten U."/>
            <person name="Dirks B."/>
            <person name="Chapman J."/>
            <person name="Salamov A."/>
            <person name="Terry A."/>
            <person name="Shapiro H."/>
            <person name="Lindquist E."/>
            <person name="Kapitonov V.V."/>
            <person name="Jurka J."/>
            <person name="Genikhovich G."/>
            <person name="Grigoriev I.V."/>
            <person name="Lucas S.M."/>
            <person name="Steele R.E."/>
            <person name="Finnerty J.R."/>
            <person name="Technau U."/>
            <person name="Martindale M.Q."/>
            <person name="Rokhsar D.S."/>
        </authorList>
    </citation>
    <scope>NUCLEOTIDE SEQUENCE [LARGE SCALE GENOMIC DNA]</scope>
    <source>
        <strain evidence="4">CH2 X CH6</strain>
    </source>
</reference>
<proteinExistence type="inferred from homology"/>
<feature type="transmembrane region" description="Helical" evidence="2">
    <location>
        <begin position="112"/>
        <end position="134"/>
    </location>
</feature>
<evidence type="ECO:0000256" key="1">
    <source>
        <dbReference type="ARBA" id="ARBA00010487"/>
    </source>
</evidence>
<dbReference type="OMA" id="PLIYSCV"/>
<dbReference type="GO" id="GO:0007165">
    <property type="term" value="P:signal transduction"/>
    <property type="evidence" value="ECO:0000318"/>
    <property type="project" value="GO_Central"/>
</dbReference>
<evidence type="ECO:0008006" key="5">
    <source>
        <dbReference type="Google" id="ProtNLM"/>
    </source>
</evidence>
<keyword evidence="4" id="KW-1185">Reference proteome</keyword>
<organism evidence="3 4">
    <name type="scientific">Nematostella vectensis</name>
    <name type="common">Starlet sea anemone</name>
    <dbReference type="NCBI Taxonomy" id="45351"/>
    <lineage>
        <taxon>Eukaryota</taxon>
        <taxon>Metazoa</taxon>
        <taxon>Cnidaria</taxon>
        <taxon>Anthozoa</taxon>
        <taxon>Hexacorallia</taxon>
        <taxon>Actiniaria</taxon>
        <taxon>Edwardsiidae</taxon>
        <taxon>Nematostella</taxon>
    </lineage>
</organism>
<dbReference type="GO" id="GO:0004888">
    <property type="term" value="F:transmembrane signaling receptor activity"/>
    <property type="evidence" value="ECO:0000318"/>
    <property type="project" value="GO_Central"/>
</dbReference>
<dbReference type="PANTHER" id="PTHR12625:SF0">
    <property type="entry name" value="PROTEIN LILIPOD"/>
    <property type="match status" value="1"/>
</dbReference>
<feature type="transmembrane region" description="Helical" evidence="2">
    <location>
        <begin position="196"/>
        <end position="220"/>
    </location>
</feature>
<feature type="transmembrane region" description="Helical" evidence="2">
    <location>
        <begin position="23"/>
        <end position="44"/>
    </location>
</feature>
<gene>
    <name evidence="3" type="ORF">NEMVEDRAFT_v1g197260</name>
</gene>
<feature type="transmembrane region" description="Helical" evidence="2">
    <location>
        <begin position="313"/>
        <end position="338"/>
    </location>
</feature>
<feature type="transmembrane region" description="Helical" evidence="2">
    <location>
        <begin position="65"/>
        <end position="87"/>
    </location>
</feature>
<dbReference type="AlphaFoldDB" id="A7RHN0"/>
<dbReference type="FunCoup" id="A7RHN0">
    <property type="interactions" value="712"/>
</dbReference>